<dbReference type="AlphaFoldDB" id="A0A0P0R7Q2"/>
<evidence type="ECO:0000313" key="2">
    <source>
        <dbReference type="Proteomes" id="UP000019146"/>
    </source>
</evidence>
<protein>
    <submittedName>
        <fullName evidence="1">Uncharacterized protein</fullName>
    </submittedName>
</protein>
<accession>A0A0P0R7Q2</accession>
<name>A0A0P0R7Q2_9BURK</name>
<reference evidence="1 2" key="1">
    <citation type="journal article" date="2014" name="Genome Announc.">
        <title>Draft Genome Sequence of the Haloacid-Degrading Burkholderia caribensis Strain MBA4.</title>
        <authorList>
            <person name="Pan Y."/>
            <person name="Kong K.F."/>
            <person name="Tsang J.S."/>
        </authorList>
    </citation>
    <scope>NUCLEOTIDE SEQUENCE [LARGE SCALE GENOMIC DNA]</scope>
    <source>
        <strain evidence="1 2">MBA4</strain>
    </source>
</reference>
<dbReference type="Proteomes" id="UP000019146">
    <property type="component" value="Chromosome 1"/>
</dbReference>
<dbReference type="KEGG" id="bcai:K788_0006839"/>
<sequence>MHHWPNGQIESDSCPIATTTCRDGCRCANRSPKSLQTKRPRKLRGAFFPVLKPVPD</sequence>
<evidence type="ECO:0000313" key="1">
    <source>
        <dbReference type="EMBL" id="ALL64001.1"/>
    </source>
</evidence>
<dbReference type="EMBL" id="CP012746">
    <property type="protein sequence ID" value="ALL64001.1"/>
    <property type="molecule type" value="Genomic_DNA"/>
</dbReference>
<organism evidence="1 2">
    <name type="scientific">Paraburkholderia caribensis MBA4</name>
    <dbReference type="NCBI Taxonomy" id="1323664"/>
    <lineage>
        <taxon>Bacteria</taxon>
        <taxon>Pseudomonadati</taxon>
        <taxon>Pseudomonadota</taxon>
        <taxon>Betaproteobacteria</taxon>
        <taxon>Burkholderiales</taxon>
        <taxon>Burkholderiaceae</taxon>
        <taxon>Paraburkholderia</taxon>
    </lineage>
</organism>
<gene>
    <name evidence="1" type="ORF">K788_0006839</name>
</gene>
<proteinExistence type="predicted"/>